<feature type="transmembrane region" description="Helical" evidence="2">
    <location>
        <begin position="28"/>
        <end position="51"/>
    </location>
</feature>
<keyword evidence="4" id="KW-1185">Reference proteome</keyword>
<accession>A0A0R3PR69</accession>
<dbReference type="EMBL" id="UYYA01004096">
    <property type="protein sequence ID" value="VDM59534.1"/>
    <property type="molecule type" value="Genomic_DNA"/>
</dbReference>
<keyword evidence="2" id="KW-0812">Transmembrane</keyword>
<dbReference type="WBParaSite" id="ACOC_0000794801-mRNA-1">
    <property type="protein sequence ID" value="ACOC_0000794801-mRNA-1"/>
    <property type="gene ID" value="ACOC_0000794801"/>
</dbReference>
<reference evidence="5" key="1">
    <citation type="submission" date="2017-02" db="UniProtKB">
        <authorList>
            <consortium name="WormBaseParasite"/>
        </authorList>
    </citation>
    <scope>IDENTIFICATION</scope>
</reference>
<keyword evidence="2" id="KW-1133">Transmembrane helix</keyword>
<reference evidence="3 4" key="2">
    <citation type="submission" date="2018-11" db="EMBL/GenBank/DDBJ databases">
        <authorList>
            <consortium name="Pathogen Informatics"/>
        </authorList>
    </citation>
    <scope>NUCLEOTIDE SEQUENCE [LARGE SCALE GENOMIC DNA]</scope>
    <source>
        <strain evidence="3 4">Costa Rica</strain>
    </source>
</reference>
<dbReference type="Proteomes" id="UP000267027">
    <property type="component" value="Unassembled WGS sequence"/>
</dbReference>
<protein>
    <submittedName>
        <fullName evidence="5">Neur_chan_memb domain-containing protein</fullName>
    </submittedName>
</protein>
<evidence type="ECO:0000256" key="2">
    <source>
        <dbReference type="SAM" id="Phobius"/>
    </source>
</evidence>
<organism evidence="5">
    <name type="scientific">Angiostrongylus costaricensis</name>
    <name type="common">Nematode worm</name>
    <dbReference type="NCBI Taxonomy" id="334426"/>
    <lineage>
        <taxon>Eukaryota</taxon>
        <taxon>Metazoa</taxon>
        <taxon>Ecdysozoa</taxon>
        <taxon>Nematoda</taxon>
        <taxon>Chromadorea</taxon>
        <taxon>Rhabditida</taxon>
        <taxon>Rhabditina</taxon>
        <taxon>Rhabditomorpha</taxon>
        <taxon>Strongyloidea</taxon>
        <taxon>Metastrongylidae</taxon>
        <taxon>Angiostrongylus</taxon>
    </lineage>
</organism>
<evidence type="ECO:0000313" key="3">
    <source>
        <dbReference type="EMBL" id="VDM59534.1"/>
    </source>
</evidence>
<dbReference type="AlphaFoldDB" id="A0A0R3PR69"/>
<feature type="region of interest" description="Disordered" evidence="1">
    <location>
        <begin position="104"/>
        <end position="126"/>
    </location>
</feature>
<evidence type="ECO:0000313" key="4">
    <source>
        <dbReference type="Proteomes" id="UP000267027"/>
    </source>
</evidence>
<evidence type="ECO:0000256" key="1">
    <source>
        <dbReference type="SAM" id="MobiDB-lite"/>
    </source>
</evidence>
<proteinExistence type="predicted"/>
<name>A0A0R3PR69_ANGCS</name>
<keyword evidence="2" id="KW-0472">Membrane</keyword>
<gene>
    <name evidence="3" type="ORF">ACOC_LOCUS7949</name>
</gene>
<evidence type="ECO:0000313" key="5">
    <source>
        <dbReference type="WBParaSite" id="ACOC_0000794801-mRNA-1"/>
    </source>
</evidence>
<sequence>MNTAAFLAFLNEFTPKEASKPLSGQNEAVLIVTVTVYVAEMIIFMIGILLYHHCVFMPRVRLKMYKEEWPQTDTGDVETLPRMEDMTQPDADVEDKTLFSNTFERRKKSKSREFLEPSTPPSSAHDDLRQIFDTGMVADNINNTMVTVFFNFIILA</sequence>
<dbReference type="OrthoDB" id="5875511at2759"/>